<feature type="region of interest" description="Disordered" evidence="1">
    <location>
        <begin position="362"/>
        <end position="479"/>
    </location>
</feature>
<feature type="compositionally biased region" description="Polar residues" evidence="1">
    <location>
        <begin position="450"/>
        <end position="467"/>
    </location>
</feature>
<accession>A0A6A6HLE9</accession>
<name>A0A6A6HLE9_VIRVR</name>
<feature type="compositionally biased region" description="Polar residues" evidence="1">
    <location>
        <begin position="369"/>
        <end position="391"/>
    </location>
</feature>
<protein>
    <submittedName>
        <fullName evidence="2">Uncharacterized protein</fullName>
    </submittedName>
</protein>
<feature type="compositionally biased region" description="Polar residues" evidence="1">
    <location>
        <begin position="418"/>
        <end position="432"/>
    </location>
</feature>
<evidence type="ECO:0000313" key="2">
    <source>
        <dbReference type="EMBL" id="KAF2238363.1"/>
    </source>
</evidence>
<dbReference type="Proteomes" id="UP000800092">
    <property type="component" value="Unassembled WGS sequence"/>
</dbReference>
<proteinExistence type="predicted"/>
<keyword evidence="3" id="KW-1185">Reference proteome</keyword>
<feature type="compositionally biased region" description="Polar residues" evidence="1">
    <location>
        <begin position="76"/>
        <end position="92"/>
    </location>
</feature>
<reference evidence="2" key="1">
    <citation type="journal article" date="2020" name="Stud. Mycol.">
        <title>101 Dothideomycetes genomes: a test case for predicting lifestyles and emergence of pathogens.</title>
        <authorList>
            <person name="Haridas S."/>
            <person name="Albert R."/>
            <person name="Binder M."/>
            <person name="Bloem J."/>
            <person name="Labutti K."/>
            <person name="Salamov A."/>
            <person name="Andreopoulos B."/>
            <person name="Baker S."/>
            <person name="Barry K."/>
            <person name="Bills G."/>
            <person name="Bluhm B."/>
            <person name="Cannon C."/>
            <person name="Castanera R."/>
            <person name="Culley D."/>
            <person name="Daum C."/>
            <person name="Ezra D."/>
            <person name="Gonzalez J."/>
            <person name="Henrissat B."/>
            <person name="Kuo A."/>
            <person name="Liang C."/>
            <person name="Lipzen A."/>
            <person name="Lutzoni F."/>
            <person name="Magnuson J."/>
            <person name="Mondo S."/>
            <person name="Nolan M."/>
            <person name="Ohm R."/>
            <person name="Pangilinan J."/>
            <person name="Park H.-J."/>
            <person name="Ramirez L."/>
            <person name="Alfaro M."/>
            <person name="Sun H."/>
            <person name="Tritt A."/>
            <person name="Yoshinaga Y."/>
            <person name="Zwiers L.-H."/>
            <person name="Turgeon B."/>
            <person name="Goodwin S."/>
            <person name="Spatafora J."/>
            <person name="Crous P."/>
            <person name="Grigoriev I."/>
        </authorList>
    </citation>
    <scope>NUCLEOTIDE SEQUENCE</scope>
    <source>
        <strain evidence="2">Tuck. ex Michener</strain>
    </source>
</reference>
<dbReference type="AlphaFoldDB" id="A0A6A6HLE9"/>
<organism evidence="2 3">
    <name type="scientific">Viridothelium virens</name>
    <name type="common">Speckled blister lichen</name>
    <name type="synonym">Trypethelium virens</name>
    <dbReference type="NCBI Taxonomy" id="1048519"/>
    <lineage>
        <taxon>Eukaryota</taxon>
        <taxon>Fungi</taxon>
        <taxon>Dikarya</taxon>
        <taxon>Ascomycota</taxon>
        <taxon>Pezizomycotina</taxon>
        <taxon>Dothideomycetes</taxon>
        <taxon>Dothideomycetes incertae sedis</taxon>
        <taxon>Trypetheliales</taxon>
        <taxon>Trypetheliaceae</taxon>
        <taxon>Viridothelium</taxon>
    </lineage>
</organism>
<feature type="region of interest" description="Disordered" evidence="1">
    <location>
        <begin position="43"/>
        <end position="92"/>
    </location>
</feature>
<feature type="compositionally biased region" description="Basic and acidic residues" evidence="1">
    <location>
        <begin position="468"/>
        <end position="478"/>
    </location>
</feature>
<evidence type="ECO:0000256" key="1">
    <source>
        <dbReference type="SAM" id="MobiDB-lite"/>
    </source>
</evidence>
<dbReference type="OrthoDB" id="10624978at2759"/>
<dbReference type="EMBL" id="ML991776">
    <property type="protein sequence ID" value="KAF2238363.1"/>
    <property type="molecule type" value="Genomic_DNA"/>
</dbReference>
<sequence length="530" mass="58901">MKREKRNESRRIKKFFTQSLPHVHAAHDHMQFILQAPGFESTLQRTPFESPPPPPGVDNEGKLQGSRAPRGRVISTAPQTLGNRSSSLASGTNTSCLRTTAVASEEFLPLTADKNSPFRALLAYLNSRPTFNPIANFLQTDPAHLSNFRRGLLTTFLGWLGAESRPRVTHISAIKFYTRDRGEASLRLDFRESLLYEAIHFEVNIPDTSPHSHRSSSGELSIEDPHNIVSGAGLFGPEIIDKDDNMAKLQENEHTSYQHGKWTVFVLVERPDPGHADDTMRNYRVETPAVDVGASFLNSFATLNLSHSRSRPLAKSEIPWHLIAFPSHCIYKSWAGVETVHSERARHISTSSSIEADTVDLLRHPPPRASQSYALSGSQGANRSVSASSAIAYQHGERDPHPPLSPHRAGPTHHRAQYGSTSRLFSAPSSYRRTARPCADPMRGQLLGETATSLSSRPSSLAANPTEQAKHGMRERQTRNIRLQTGLRVPLMEGRGIRESYWEAWMEACRRGGEIGVVWWEGGGEKRKVS</sequence>
<gene>
    <name evidence="2" type="ORF">EV356DRAFT_573462</name>
</gene>
<evidence type="ECO:0000313" key="3">
    <source>
        <dbReference type="Proteomes" id="UP000800092"/>
    </source>
</evidence>